<feature type="region of interest" description="Disordered" evidence="1">
    <location>
        <begin position="227"/>
        <end position="270"/>
    </location>
</feature>
<dbReference type="Proteomes" id="UP000427906">
    <property type="component" value="Chromosome"/>
</dbReference>
<dbReference type="InterPro" id="IPR036779">
    <property type="entry name" value="LysM_dom_sf"/>
</dbReference>
<keyword evidence="2" id="KW-0472">Membrane</keyword>
<accession>A0A5K7Z5P7</accession>
<dbReference type="InterPro" id="IPR018392">
    <property type="entry name" value="LysM"/>
</dbReference>
<dbReference type="Pfam" id="PF01476">
    <property type="entry name" value="LysM"/>
    <property type="match status" value="1"/>
</dbReference>
<proteinExistence type="predicted"/>
<evidence type="ECO:0000256" key="2">
    <source>
        <dbReference type="SAM" id="Phobius"/>
    </source>
</evidence>
<feature type="compositionally biased region" description="Low complexity" evidence="1">
    <location>
        <begin position="247"/>
        <end position="263"/>
    </location>
</feature>
<evidence type="ECO:0000313" key="5">
    <source>
        <dbReference type="Proteomes" id="UP000427906"/>
    </source>
</evidence>
<evidence type="ECO:0000313" key="4">
    <source>
        <dbReference type="EMBL" id="BBO71907.1"/>
    </source>
</evidence>
<keyword evidence="2" id="KW-1133">Transmembrane helix</keyword>
<evidence type="ECO:0000256" key="1">
    <source>
        <dbReference type="SAM" id="MobiDB-lite"/>
    </source>
</evidence>
<gene>
    <name evidence="4" type="ORF">DSCA_58370</name>
</gene>
<keyword evidence="2" id="KW-0812">Transmembrane</keyword>
<dbReference type="OrthoDB" id="5469006at2"/>
<name>A0A5K7Z5P7_9BACT</name>
<keyword evidence="5" id="KW-1185">Reference proteome</keyword>
<evidence type="ECO:0000259" key="3">
    <source>
        <dbReference type="PROSITE" id="PS51782"/>
    </source>
</evidence>
<sequence>MATGHPTQCLHRFTRRILLPVLAFIPVFLATDLHGALLYKNYVVRYDRGWDILCDPYRIRQGDWVLKIFRQKGEIAHDDFREFLGIFQRLNPHVKDVDRIRPGQVVDIPLKKLVQGNLPGQSSGVVTIPFVMISNPKEMIQKHTRSYTIQRGDTVSRLIAQQFGGRYGNTTYRQGLKLFQAVNPHIKDVNRIYAGQKVYMPDPSLREQSWYEALFDDAGNVVERMAGTDEGEAETEAETEAPPPPRQQALAAAPEAAGPPQEATNTGPAAEAASIVGGRLLDKGTYFFPMKQGKDFELDLSRYPMIDLQNGSKVILSTQDRVMNVDLPLIQSYWENVKVVKVPEKATSQEILDAVLTAFSGEATTDQLAFDDGGVAVRVSAKWIRTEASADGRVPRHACITPILSAGEHTHAAIVRYLDRNEIVIKDILTGGSGATRPPLPANASADVDRIDGSSQKALLESFARLMGFHYSPNTSISFPYAGIQVQALSNLLSFGNGREILIDFGDLYGDAVDAIKETGLEILQISVDAAPVEIIARLMETAGMAYTAAPVFYGANRPAEFNTAITVNGILIPSDNGMNRLFVEEQIPELIQVFIQDQGIRLVRIQGSSRG</sequence>
<feature type="compositionally biased region" description="Acidic residues" evidence="1">
    <location>
        <begin position="229"/>
        <end position="239"/>
    </location>
</feature>
<dbReference type="KEGG" id="dalk:DSCA_58370"/>
<dbReference type="Gene3D" id="3.10.350.10">
    <property type="entry name" value="LysM domain"/>
    <property type="match status" value="1"/>
</dbReference>
<dbReference type="PROSITE" id="PS51782">
    <property type="entry name" value="LYSM"/>
    <property type="match status" value="1"/>
</dbReference>
<organism evidence="4 5">
    <name type="scientific">Desulfosarcina alkanivorans</name>
    <dbReference type="NCBI Taxonomy" id="571177"/>
    <lineage>
        <taxon>Bacteria</taxon>
        <taxon>Pseudomonadati</taxon>
        <taxon>Thermodesulfobacteriota</taxon>
        <taxon>Desulfobacteria</taxon>
        <taxon>Desulfobacterales</taxon>
        <taxon>Desulfosarcinaceae</taxon>
        <taxon>Desulfosarcina</taxon>
    </lineage>
</organism>
<dbReference type="RefSeq" id="WP_155319679.1">
    <property type="nucleotide sequence ID" value="NZ_AP021874.1"/>
</dbReference>
<protein>
    <recommendedName>
        <fullName evidence="3">LysM domain-containing protein</fullName>
    </recommendedName>
</protein>
<dbReference type="EMBL" id="AP021874">
    <property type="protein sequence ID" value="BBO71907.1"/>
    <property type="molecule type" value="Genomic_DNA"/>
</dbReference>
<dbReference type="AlphaFoldDB" id="A0A5K7Z5P7"/>
<feature type="domain" description="LysM" evidence="3">
    <location>
        <begin position="145"/>
        <end position="200"/>
    </location>
</feature>
<feature type="transmembrane region" description="Helical" evidence="2">
    <location>
        <begin position="17"/>
        <end position="39"/>
    </location>
</feature>
<reference evidence="4 5" key="1">
    <citation type="submission" date="2019-11" db="EMBL/GenBank/DDBJ databases">
        <title>Comparative genomics of hydrocarbon-degrading Desulfosarcina strains.</title>
        <authorList>
            <person name="Watanabe M."/>
            <person name="Kojima H."/>
            <person name="Fukui M."/>
        </authorList>
    </citation>
    <scope>NUCLEOTIDE SEQUENCE [LARGE SCALE GENOMIC DNA]</scope>
    <source>
        <strain evidence="4 5">PL12</strain>
    </source>
</reference>
<dbReference type="CDD" id="cd00118">
    <property type="entry name" value="LysM"/>
    <property type="match status" value="1"/>
</dbReference>
<dbReference type="SMART" id="SM00257">
    <property type="entry name" value="LysM"/>
    <property type="match status" value="1"/>
</dbReference>